<gene>
    <name evidence="2" type="ORF">BXY64_3597</name>
</gene>
<organism evidence="2 3">
    <name type="scientific">Marinifilum flexuosum</name>
    <dbReference type="NCBI Taxonomy" id="1117708"/>
    <lineage>
        <taxon>Bacteria</taxon>
        <taxon>Pseudomonadati</taxon>
        <taxon>Bacteroidota</taxon>
        <taxon>Bacteroidia</taxon>
        <taxon>Marinilabiliales</taxon>
        <taxon>Marinifilaceae</taxon>
    </lineage>
</organism>
<sequence length="200" mass="22398">MDNKENLEGIVSRLKEKGINAGEEEKLRIIENAKKQAESLIEEAETERKKIIEEAQLKASQTEKNAEVAIAQASRDMVEATKIAILQNLKIAFKKQSDKLFTQDQYLEELLKVVVDSISGKKSIELPSDTANAMESFLLKEGFGEQVEIKPFKGNEAKLVVNSSESKGMHFVLSSQDVEDGLFSLLNKDLVERITKNQEV</sequence>
<dbReference type="OrthoDB" id="1120047at2"/>
<protein>
    <submittedName>
        <fullName evidence="2">V/A-type H+-transporting ATPase subunit E</fullName>
    </submittedName>
</protein>
<feature type="coiled-coil region" evidence="1">
    <location>
        <begin position="20"/>
        <end position="72"/>
    </location>
</feature>
<evidence type="ECO:0000313" key="3">
    <source>
        <dbReference type="Proteomes" id="UP000284531"/>
    </source>
</evidence>
<reference evidence="2 3" key="1">
    <citation type="submission" date="2018-09" db="EMBL/GenBank/DDBJ databases">
        <title>Genomic Encyclopedia of Archaeal and Bacterial Type Strains, Phase II (KMG-II): from individual species to whole genera.</title>
        <authorList>
            <person name="Goeker M."/>
        </authorList>
    </citation>
    <scope>NUCLEOTIDE SEQUENCE [LARGE SCALE GENOMIC DNA]</scope>
    <source>
        <strain evidence="2 3">DSM 21950</strain>
    </source>
</reference>
<accession>A0A419WTB7</accession>
<keyword evidence="3" id="KW-1185">Reference proteome</keyword>
<proteinExistence type="predicted"/>
<dbReference type="Proteomes" id="UP000284531">
    <property type="component" value="Unassembled WGS sequence"/>
</dbReference>
<keyword evidence="1" id="KW-0175">Coiled coil</keyword>
<comment type="caution">
    <text evidence="2">The sequence shown here is derived from an EMBL/GenBank/DDBJ whole genome shotgun (WGS) entry which is preliminary data.</text>
</comment>
<dbReference type="EMBL" id="RAPQ01000011">
    <property type="protein sequence ID" value="RKD98734.1"/>
    <property type="molecule type" value="Genomic_DNA"/>
</dbReference>
<dbReference type="AlphaFoldDB" id="A0A419WTB7"/>
<evidence type="ECO:0000313" key="2">
    <source>
        <dbReference type="EMBL" id="RKD98734.1"/>
    </source>
</evidence>
<dbReference type="Gene3D" id="1.20.5.2950">
    <property type="match status" value="1"/>
</dbReference>
<evidence type="ECO:0000256" key="1">
    <source>
        <dbReference type="SAM" id="Coils"/>
    </source>
</evidence>
<dbReference type="RefSeq" id="WP_147376034.1">
    <property type="nucleotide sequence ID" value="NZ_RAPQ01000011.1"/>
</dbReference>
<name>A0A419WTB7_9BACT</name>